<dbReference type="Proteomes" id="UP000681722">
    <property type="component" value="Unassembled WGS sequence"/>
</dbReference>
<feature type="region of interest" description="Disordered" evidence="6">
    <location>
        <begin position="514"/>
        <end position="558"/>
    </location>
</feature>
<feature type="coiled-coil region" evidence="5">
    <location>
        <begin position="683"/>
        <end position="710"/>
    </location>
</feature>
<dbReference type="PROSITE" id="PS00478">
    <property type="entry name" value="LIM_DOMAIN_1"/>
    <property type="match status" value="1"/>
</dbReference>
<evidence type="ECO:0000313" key="9">
    <source>
        <dbReference type="EMBL" id="CAF0940860.1"/>
    </source>
</evidence>
<sequence>MSVTQTTVSIIHTKTLKNTLNVHHSHLALFKCLENKGQLAFDDNDKTVNNNDNKNKKQASSPEEQIRQSSISSKKLLLTNSPQTNERASFSLEATFDQERQLSKSKNRIVQQEEGNNNDDDGSSDEIVYSCALSEEIVNENESSSNSSMDDNELSDEEENSLPLDDDDDDSVLKSDTSKSNSQRGASDFQQIESTNDESRRKAFLSVDSGHVASDSPSDLSPSTSPSWKKHTLSNITLKPTFPCLKCGSSTYGEDVISVEKHYFHKHCIICTICGKILKEKEYTLFDKANDGTIQFYCTLDFCKRRLKQVQTNIAANIQSEKQRHRLSDLPRLYPDLSYDNRDNNETKNRRNTTTLTTPPSSTTSAVPQQSLTSWANSFRLYPSLTDALSKKSHPLNVVKLPYADDDEEHTNGHEKPSSDTIIGWKTELFDDSTAKLTQNLAATTLNKTTDSKQRFKKRARNRPHTPPMPDTFTNETQHSLTIEKDLNQNYDLSNMTNLSSNIDNLSTYLKRNDLKENSPMTTSINRKKKPLLLSPSVTRSSSSSSHRSSSIDLLNMTERQKKRLEEKRQRDLRQQELKRLRVSQEIQRELDEIDVKKVELENQHADVQESLAICDKNKQSYWEGEYLRIVQEKHALQRLEDEYIIAQKALTLTNEQSRTQQELRRLYSVPAEQKTTDDKQREEQLLAKNTELVSERDRLTNEIDQIRLRELEEDQQITKAYQLHGVHPIPKLISGALDILKDIV</sequence>
<keyword evidence="11" id="KW-1185">Reference proteome</keyword>
<feature type="domain" description="LIM zinc-binding" evidence="7">
    <location>
        <begin position="242"/>
        <end position="308"/>
    </location>
</feature>
<keyword evidence="5" id="KW-0175">Coiled coil</keyword>
<dbReference type="EMBL" id="CAJNOQ010002135">
    <property type="protein sequence ID" value="CAF0940860.1"/>
    <property type="molecule type" value="Genomic_DNA"/>
</dbReference>
<dbReference type="InterPro" id="IPR050540">
    <property type="entry name" value="F-actin_Monoox_Mical"/>
</dbReference>
<feature type="region of interest" description="Disordered" evidence="6">
    <location>
        <begin position="41"/>
        <end position="125"/>
    </location>
</feature>
<dbReference type="Pfam" id="PF12130">
    <property type="entry name" value="bMERB_dom"/>
    <property type="match status" value="1"/>
</dbReference>
<feature type="compositionally biased region" description="Polar residues" evidence="6">
    <location>
        <begin position="178"/>
        <end position="194"/>
    </location>
</feature>
<evidence type="ECO:0008006" key="12">
    <source>
        <dbReference type="Google" id="ProtNLM"/>
    </source>
</evidence>
<proteinExistence type="predicted"/>
<dbReference type="SMART" id="SM01203">
    <property type="entry name" value="DUF3585"/>
    <property type="match status" value="1"/>
</dbReference>
<evidence type="ECO:0000256" key="1">
    <source>
        <dbReference type="ARBA" id="ARBA00022723"/>
    </source>
</evidence>
<comment type="caution">
    <text evidence="9">The sequence shown here is derived from an EMBL/GenBank/DDBJ whole genome shotgun (WGS) entry which is preliminary data.</text>
</comment>
<reference evidence="9" key="1">
    <citation type="submission" date="2021-02" db="EMBL/GenBank/DDBJ databases">
        <authorList>
            <person name="Nowell W R."/>
        </authorList>
    </citation>
    <scope>NUCLEOTIDE SEQUENCE</scope>
</reference>
<keyword evidence="2 4" id="KW-0862">Zinc</keyword>
<evidence type="ECO:0000313" key="11">
    <source>
        <dbReference type="Proteomes" id="UP000663829"/>
    </source>
</evidence>
<evidence type="ECO:0000256" key="3">
    <source>
        <dbReference type="ARBA" id="ARBA00023038"/>
    </source>
</evidence>
<evidence type="ECO:0000313" key="10">
    <source>
        <dbReference type="EMBL" id="CAF3717366.1"/>
    </source>
</evidence>
<feature type="region of interest" description="Disordered" evidence="6">
    <location>
        <begin position="137"/>
        <end position="228"/>
    </location>
</feature>
<evidence type="ECO:0000259" key="7">
    <source>
        <dbReference type="PROSITE" id="PS50023"/>
    </source>
</evidence>
<feature type="domain" description="BMERB" evidence="8">
    <location>
        <begin position="574"/>
        <end position="720"/>
    </location>
</feature>
<feature type="region of interest" description="Disordered" evidence="6">
    <location>
        <begin position="445"/>
        <end position="478"/>
    </location>
</feature>
<feature type="compositionally biased region" description="Basic residues" evidence="6">
    <location>
        <begin position="455"/>
        <end position="464"/>
    </location>
</feature>
<gene>
    <name evidence="9" type="ORF">GPM918_LOCUS10701</name>
    <name evidence="10" type="ORF">SRO942_LOCUS10702</name>
</gene>
<feature type="compositionally biased region" description="Basic and acidic residues" evidence="6">
    <location>
        <begin position="339"/>
        <end position="349"/>
    </location>
</feature>
<dbReference type="Proteomes" id="UP000663829">
    <property type="component" value="Unassembled WGS sequence"/>
</dbReference>
<feature type="compositionally biased region" description="Low complexity" evidence="6">
    <location>
        <begin position="353"/>
        <end position="365"/>
    </location>
</feature>
<dbReference type="InterPro" id="IPR022735">
    <property type="entry name" value="bMERB_dom"/>
</dbReference>
<keyword evidence="1 4" id="KW-0479">Metal-binding</keyword>
<evidence type="ECO:0000259" key="8">
    <source>
        <dbReference type="PROSITE" id="PS51848"/>
    </source>
</evidence>
<feature type="compositionally biased region" description="Low complexity" evidence="6">
    <location>
        <begin position="137"/>
        <end position="149"/>
    </location>
</feature>
<evidence type="ECO:0000256" key="4">
    <source>
        <dbReference type="PROSITE-ProRule" id="PRU00125"/>
    </source>
</evidence>
<dbReference type="PROSITE" id="PS51848">
    <property type="entry name" value="BMERB"/>
    <property type="match status" value="1"/>
</dbReference>
<protein>
    <recommendedName>
        <fullName evidence="12">LIM zinc-binding domain-containing protein</fullName>
    </recommendedName>
</protein>
<dbReference type="EMBL" id="CAJOBC010002135">
    <property type="protein sequence ID" value="CAF3717366.1"/>
    <property type="molecule type" value="Genomic_DNA"/>
</dbReference>
<dbReference type="Gene3D" id="2.10.110.10">
    <property type="entry name" value="Cysteine Rich Protein"/>
    <property type="match status" value="1"/>
</dbReference>
<dbReference type="PROSITE" id="PS50023">
    <property type="entry name" value="LIM_DOMAIN_2"/>
    <property type="match status" value="1"/>
</dbReference>
<evidence type="ECO:0000256" key="5">
    <source>
        <dbReference type="SAM" id="Coils"/>
    </source>
</evidence>
<dbReference type="InterPro" id="IPR001781">
    <property type="entry name" value="Znf_LIM"/>
</dbReference>
<feature type="region of interest" description="Disordered" evidence="6">
    <location>
        <begin position="333"/>
        <end position="369"/>
    </location>
</feature>
<dbReference type="AlphaFoldDB" id="A0A814CFS8"/>
<accession>A0A814CFS8</accession>
<feature type="compositionally biased region" description="Polar residues" evidence="6">
    <location>
        <begin position="58"/>
        <end position="88"/>
    </location>
</feature>
<dbReference type="PANTHER" id="PTHR23167">
    <property type="entry name" value="CALPONIN HOMOLOGY DOMAIN-CONTAINING PROTEIN DDB_G0272472-RELATED"/>
    <property type="match status" value="1"/>
</dbReference>
<feature type="compositionally biased region" description="Low complexity" evidence="6">
    <location>
        <begin position="214"/>
        <end position="227"/>
    </location>
</feature>
<evidence type="ECO:0000256" key="2">
    <source>
        <dbReference type="ARBA" id="ARBA00022833"/>
    </source>
</evidence>
<dbReference type="CDD" id="cd08368">
    <property type="entry name" value="LIM"/>
    <property type="match status" value="1"/>
</dbReference>
<feature type="compositionally biased region" description="Acidic residues" evidence="6">
    <location>
        <begin position="150"/>
        <end position="170"/>
    </location>
</feature>
<dbReference type="Pfam" id="PF00412">
    <property type="entry name" value="LIM"/>
    <property type="match status" value="1"/>
</dbReference>
<dbReference type="GO" id="GO:0046872">
    <property type="term" value="F:metal ion binding"/>
    <property type="evidence" value="ECO:0007669"/>
    <property type="project" value="UniProtKB-KW"/>
</dbReference>
<dbReference type="OrthoDB" id="10048027at2759"/>
<name>A0A814CFS8_9BILA</name>
<dbReference type="PANTHER" id="PTHR23167:SF46">
    <property type="entry name" value="EPS15 HOMOLOGY DOMAIN CONTAINING PROTEIN-BINDING PROTEIN 1, ISOFORM F"/>
    <property type="match status" value="1"/>
</dbReference>
<evidence type="ECO:0000256" key="6">
    <source>
        <dbReference type="SAM" id="MobiDB-lite"/>
    </source>
</evidence>
<keyword evidence="3 4" id="KW-0440">LIM domain</keyword>
<feature type="compositionally biased region" description="Low complexity" evidence="6">
    <location>
        <begin position="532"/>
        <end position="555"/>
    </location>
</feature>
<organism evidence="9 11">
    <name type="scientific">Didymodactylos carnosus</name>
    <dbReference type="NCBI Taxonomy" id="1234261"/>
    <lineage>
        <taxon>Eukaryota</taxon>
        <taxon>Metazoa</taxon>
        <taxon>Spiralia</taxon>
        <taxon>Gnathifera</taxon>
        <taxon>Rotifera</taxon>
        <taxon>Eurotatoria</taxon>
        <taxon>Bdelloidea</taxon>
        <taxon>Philodinida</taxon>
        <taxon>Philodinidae</taxon>
        <taxon>Didymodactylos</taxon>
    </lineage>
</organism>